<evidence type="ECO:0000313" key="2">
    <source>
        <dbReference type="Proteomes" id="UP000821845"/>
    </source>
</evidence>
<dbReference type="EMBL" id="CM023481">
    <property type="protein sequence ID" value="KAH6944582.1"/>
    <property type="molecule type" value="Genomic_DNA"/>
</dbReference>
<evidence type="ECO:0000313" key="1">
    <source>
        <dbReference type="EMBL" id="KAH6944582.1"/>
    </source>
</evidence>
<accession>A0ACB7TAP1</accession>
<gene>
    <name evidence="1" type="ORF">HPB50_004105</name>
</gene>
<comment type="caution">
    <text evidence="1">The sequence shown here is derived from an EMBL/GenBank/DDBJ whole genome shotgun (WGS) entry which is preliminary data.</text>
</comment>
<dbReference type="Proteomes" id="UP000821845">
    <property type="component" value="Chromosome 1"/>
</dbReference>
<organism evidence="1 2">
    <name type="scientific">Hyalomma asiaticum</name>
    <name type="common">Tick</name>
    <dbReference type="NCBI Taxonomy" id="266040"/>
    <lineage>
        <taxon>Eukaryota</taxon>
        <taxon>Metazoa</taxon>
        <taxon>Ecdysozoa</taxon>
        <taxon>Arthropoda</taxon>
        <taxon>Chelicerata</taxon>
        <taxon>Arachnida</taxon>
        <taxon>Acari</taxon>
        <taxon>Parasitiformes</taxon>
        <taxon>Ixodida</taxon>
        <taxon>Ixodoidea</taxon>
        <taxon>Ixodidae</taxon>
        <taxon>Hyalomminae</taxon>
        <taxon>Hyalomma</taxon>
    </lineage>
</organism>
<proteinExistence type="predicted"/>
<protein>
    <submittedName>
        <fullName evidence="1">Uncharacterized protein</fullName>
    </submittedName>
</protein>
<keyword evidence="2" id="KW-1185">Reference proteome</keyword>
<reference evidence="1" key="1">
    <citation type="submission" date="2020-05" db="EMBL/GenBank/DDBJ databases">
        <title>Large-scale comparative analyses of tick genomes elucidate their genetic diversity and vector capacities.</title>
        <authorList>
            <person name="Jia N."/>
            <person name="Wang J."/>
            <person name="Shi W."/>
            <person name="Du L."/>
            <person name="Sun Y."/>
            <person name="Zhan W."/>
            <person name="Jiang J."/>
            <person name="Wang Q."/>
            <person name="Zhang B."/>
            <person name="Ji P."/>
            <person name="Sakyi L.B."/>
            <person name="Cui X."/>
            <person name="Yuan T."/>
            <person name="Jiang B."/>
            <person name="Yang W."/>
            <person name="Lam T.T.-Y."/>
            <person name="Chang Q."/>
            <person name="Ding S."/>
            <person name="Wang X."/>
            <person name="Zhu J."/>
            <person name="Ruan X."/>
            <person name="Zhao L."/>
            <person name="Wei J."/>
            <person name="Que T."/>
            <person name="Du C."/>
            <person name="Cheng J."/>
            <person name="Dai P."/>
            <person name="Han X."/>
            <person name="Huang E."/>
            <person name="Gao Y."/>
            <person name="Liu J."/>
            <person name="Shao H."/>
            <person name="Ye R."/>
            <person name="Li L."/>
            <person name="Wei W."/>
            <person name="Wang X."/>
            <person name="Wang C."/>
            <person name="Yang T."/>
            <person name="Huo Q."/>
            <person name="Li W."/>
            <person name="Guo W."/>
            <person name="Chen H."/>
            <person name="Zhou L."/>
            <person name="Ni X."/>
            <person name="Tian J."/>
            <person name="Zhou Y."/>
            <person name="Sheng Y."/>
            <person name="Liu T."/>
            <person name="Pan Y."/>
            <person name="Xia L."/>
            <person name="Li J."/>
            <person name="Zhao F."/>
            <person name="Cao W."/>
        </authorList>
    </citation>
    <scope>NUCLEOTIDE SEQUENCE</scope>
    <source>
        <strain evidence="1">Hyas-2018</strain>
    </source>
</reference>
<name>A0ACB7TAP1_HYAAI</name>
<sequence>MCEIERGLSESEAYTRERMVEALSLPSISFLGHRSLPFFFWHFYAHTKRSGRGRGSYHAGCRVCSVRSRRGTSIDVQFGAL</sequence>